<dbReference type="Gene3D" id="1.10.287.130">
    <property type="match status" value="1"/>
</dbReference>
<dbReference type="InterPro" id="IPR005467">
    <property type="entry name" value="His_kinase_dom"/>
</dbReference>
<dbReference type="InterPro" id="IPR035965">
    <property type="entry name" value="PAS-like_dom_sf"/>
</dbReference>
<dbReference type="SUPFAM" id="SSF55785">
    <property type="entry name" value="PYP-like sensor domain (PAS domain)"/>
    <property type="match status" value="3"/>
</dbReference>
<dbReference type="InterPro" id="IPR003661">
    <property type="entry name" value="HisK_dim/P_dom"/>
</dbReference>
<evidence type="ECO:0000256" key="2">
    <source>
        <dbReference type="ARBA" id="ARBA00012438"/>
    </source>
</evidence>
<dbReference type="PANTHER" id="PTHR43304:SF1">
    <property type="entry name" value="PAC DOMAIN-CONTAINING PROTEIN"/>
    <property type="match status" value="1"/>
</dbReference>
<evidence type="ECO:0000256" key="3">
    <source>
        <dbReference type="ARBA" id="ARBA00022553"/>
    </source>
</evidence>
<dbReference type="KEGG" id="scl:sce0186"/>
<dbReference type="eggNOG" id="COG5002">
    <property type="taxonomic scope" value="Bacteria"/>
</dbReference>
<evidence type="ECO:0000256" key="6">
    <source>
        <dbReference type="SAM" id="Coils"/>
    </source>
</evidence>
<dbReference type="InterPro" id="IPR000014">
    <property type="entry name" value="PAS"/>
</dbReference>
<dbReference type="EMBL" id="AM746676">
    <property type="protein sequence ID" value="CAN90343.1"/>
    <property type="molecule type" value="Genomic_DNA"/>
</dbReference>
<dbReference type="InterPro" id="IPR052162">
    <property type="entry name" value="Sensor_kinase/Photoreceptor"/>
</dbReference>
<comment type="catalytic activity">
    <reaction evidence="1">
        <text>ATP + protein L-histidine = ADP + protein N-phospho-L-histidine.</text>
        <dbReference type="EC" id="2.7.13.3"/>
    </reaction>
</comment>
<dbReference type="SMART" id="SM00387">
    <property type="entry name" value="HATPase_c"/>
    <property type="match status" value="1"/>
</dbReference>
<feature type="domain" description="PAS" evidence="9">
    <location>
        <begin position="360"/>
        <end position="434"/>
    </location>
</feature>
<evidence type="ECO:0000313" key="11">
    <source>
        <dbReference type="EMBL" id="CAN90343.1"/>
    </source>
</evidence>
<dbReference type="CDD" id="cd00075">
    <property type="entry name" value="HATPase"/>
    <property type="match status" value="1"/>
</dbReference>
<dbReference type="STRING" id="448385.sce0186"/>
<keyword evidence="12" id="KW-1185">Reference proteome</keyword>
<feature type="region of interest" description="Disordered" evidence="7">
    <location>
        <begin position="1"/>
        <end position="29"/>
    </location>
</feature>
<dbReference type="Pfam" id="PF00512">
    <property type="entry name" value="HisKA"/>
    <property type="match status" value="1"/>
</dbReference>
<dbReference type="NCBIfam" id="TIGR00229">
    <property type="entry name" value="sensory_box"/>
    <property type="match status" value="2"/>
</dbReference>
<reference evidence="11 12" key="1">
    <citation type="journal article" date="2007" name="Nat. Biotechnol.">
        <title>Complete genome sequence of the myxobacterium Sorangium cellulosum.</title>
        <authorList>
            <person name="Schneiker S."/>
            <person name="Perlova O."/>
            <person name="Kaiser O."/>
            <person name="Gerth K."/>
            <person name="Alici A."/>
            <person name="Altmeyer M.O."/>
            <person name="Bartels D."/>
            <person name="Bekel T."/>
            <person name="Beyer S."/>
            <person name="Bode E."/>
            <person name="Bode H.B."/>
            <person name="Bolten C.J."/>
            <person name="Choudhuri J.V."/>
            <person name="Doss S."/>
            <person name="Elnakady Y.A."/>
            <person name="Frank B."/>
            <person name="Gaigalat L."/>
            <person name="Goesmann A."/>
            <person name="Groeger C."/>
            <person name="Gross F."/>
            <person name="Jelsbak L."/>
            <person name="Jelsbak L."/>
            <person name="Kalinowski J."/>
            <person name="Kegler C."/>
            <person name="Knauber T."/>
            <person name="Konietzny S."/>
            <person name="Kopp M."/>
            <person name="Krause L."/>
            <person name="Krug D."/>
            <person name="Linke B."/>
            <person name="Mahmud T."/>
            <person name="Martinez-Arias R."/>
            <person name="McHardy A.C."/>
            <person name="Merai M."/>
            <person name="Meyer F."/>
            <person name="Mormann S."/>
            <person name="Munoz-Dorado J."/>
            <person name="Perez J."/>
            <person name="Pradella S."/>
            <person name="Rachid S."/>
            <person name="Raddatz G."/>
            <person name="Rosenau F."/>
            <person name="Rueckert C."/>
            <person name="Sasse F."/>
            <person name="Scharfe M."/>
            <person name="Schuster S.C."/>
            <person name="Suen G."/>
            <person name="Treuner-Lange A."/>
            <person name="Velicer G.J."/>
            <person name="Vorholter F.-J."/>
            <person name="Weissman K.J."/>
            <person name="Welch R.D."/>
            <person name="Wenzel S.C."/>
            <person name="Whitworth D.E."/>
            <person name="Wilhelm S."/>
            <person name="Wittmann C."/>
            <person name="Bloecker H."/>
            <person name="Puehler A."/>
            <person name="Mueller R."/>
        </authorList>
    </citation>
    <scope>NUCLEOTIDE SEQUENCE [LARGE SCALE GENOMIC DNA]</scope>
    <source>
        <strain evidence="12">So ce56</strain>
    </source>
</reference>
<dbReference type="InterPro" id="IPR029016">
    <property type="entry name" value="GAF-like_dom_sf"/>
</dbReference>
<dbReference type="InterPro" id="IPR036097">
    <property type="entry name" value="HisK_dim/P_sf"/>
</dbReference>
<dbReference type="InterPro" id="IPR000700">
    <property type="entry name" value="PAS-assoc_C"/>
</dbReference>
<evidence type="ECO:0000259" key="8">
    <source>
        <dbReference type="PROSITE" id="PS50109"/>
    </source>
</evidence>
<dbReference type="Gene3D" id="3.30.450.20">
    <property type="entry name" value="PAS domain"/>
    <property type="match status" value="3"/>
</dbReference>
<feature type="domain" description="PAC" evidence="10">
    <location>
        <begin position="307"/>
        <end position="359"/>
    </location>
</feature>
<dbReference type="PANTHER" id="PTHR43304">
    <property type="entry name" value="PHYTOCHROME-LIKE PROTEIN CPH1"/>
    <property type="match status" value="1"/>
</dbReference>
<dbReference type="PROSITE" id="PS50113">
    <property type="entry name" value="PAC"/>
    <property type="match status" value="3"/>
</dbReference>
<dbReference type="InterPro" id="IPR013655">
    <property type="entry name" value="PAS_fold_3"/>
</dbReference>
<name>A9GLX9_SORC5</name>
<dbReference type="eggNOG" id="COG4191">
    <property type="taxonomic scope" value="Bacteria"/>
</dbReference>
<evidence type="ECO:0000256" key="5">
    <source>
        <dbReference type="ARBA" id="ARBA00022777"/>
    </source>
</evidence>
<protein>
    <recommendedName>
        <fullName evidence="2">histidine kinase</fullName>
        <ecNumber evidence="2">2.7.13.3</ecNumber>
    </recommendedName>
</protein>
<dbReference type="InterPro" id="IPR003594">
    <property type="entry name" value="HATPase_dom"/>
</dbReference>
<dbReference type="Gene3D" id="3.30.565.10">
    <property type="entry name" value="Histidine kinase-like ATPase, C-terminal domain"/>
    <property type="match status" value="1"/>
</dbReference>
<accession>A9GLX9</accession>
<feature type="domain" description="Histidine kinase" evidence="8">
    <location>
        <begin position="625"/>
        <end position="839"/>
    </location>
</feature>
<dbReference type="Pfam" id="PF08447">
    <property type="entry name" value="PAS_3"/>
    <property type="match status" value="2"/>
</dbReference>
<dbReference type="SMART" id="SM00086">
    <property type="entry name" value="PAC"/>
    <property type="match status" value="3"/>
</dbReference>
<dbReference type="Gene3D" id="2.10.70.100">
    <property type="match status" value="1"/>
</dbReference>
<dbReference type="InterPro" id="IPR004358">
    <property type="entry name" value="Sig_transdc_His_kin-like_C"/>
</dbReference>
<evidence type="ECO:0000259" key="9">
    <source>
        <dbReference type="PROSITE" id="PS50112"/>
    </source>
</evidence>
<dbReference type="Pfam" id="PF13426">
    <property type="entry name" value="PAS_9"/>
    <property type="match status" value="1"/>
</dbReference>
<dbReference type="GO" id="GO:0000155">
    <property type="term" value="F:phosphorelay sensor kinase activity"/>
    <property type="evidence" value="ECO:0007669"/>
    <property type="project" value="InterPro"/>
</dbReference>
<evidence type="ECO:0000256" key="7">
    <source>
        <dbReference type="SAM" id="MobiDB-lite"/>
    </source>
</evidence>
<dbReference type="Proteomes" id="UP000002139">
    <property type="component" value="Chromosome"/>
</dbReference>
<evidence type="ECO:0000313" key="12">
    <source>
        <dbReference type="Proteomes" id="UP000002139"/>
    </source>
</evidence>
<evidence type="ECO:0000259" key="10">
    <source>
        <dbReference type="PROSITE" id="PS50113"/>
    </source>
</evidence>
<dbReference type="CDD" id="cd00130">
    <property type="entry name" value="PAS"/>
    <property type="match status" value="3"/>
</dbReference>
<dbReference type="SUPFAM" id="SSF55781">
    <property type="entry name" value="GAF domain-like"/>
    <property type="match status" value="1"/>
</dbReference>
<dbReference type="SMART" id="SM00388">
    <property type="entry name" value="HisKA"/>
    <property type="match status" value="1"/>
</dbReference>
<dbReference type="AlphaFoldDB" id="A9GLX9"/>
<feature type="domain" description="PAC" evidence="10">
    <location>
        <begin position="569"/>
        <end position="621"/>
    </location>
</feature>
<gene>
    <name evidence="11" type="ordered locus">sce0186</name>
</gene>
<feature type="compositionally biased region" description="Basic and acidic residues" evidence="7">
    <location>
        <begin position="1"/>
        <end position="23"/>
    </location>
</feature>
<dbReference type="InterPro" id="IPR036890">
    <property type="entry name" value="HATPase_C_sf"/>
</dbReference>
<dbReference type="PROSITE" id="PS50112">
    <property type="entry name" value="PAS"/>
    <property type="match status" value="1"/>
</dbReference>
<evidence type="ECO:0000256" key="4">
    <source>
        <dbReference type="ARBA" id="ARBA00022679"/>
    </source>
</evidence>
<dbReference type="Pfam" id="PF02518">
    <property type="entry name" value="HATPase_c"/>
    <property type="match status" value="1"/>
</dbReference>
<dbReference type="InterPro" id="IPR001610">
    <property type="entry name" value="PAC"/>
</dbReference>
<evidence type="ECO:0000256" key="1">
    <source>
        <dbReference type="ARBA" id="ARBA00000085"/>
    </source>
</evidence>
<keyword evidence="6" id="KW-0175">Coiled coil</keyword>
<dbReference type="BioCyc" id="SCEL448385:SCE_RS00955-MONOMER"/>
<keyword evidence="3" id="KW-0597">Phosphoprotein</keyword>
<dbReference type="SMART" id="SM00091">
    <property type="entry name" value="PAS"/>
    <property type="match status" value="3"/>
</dbReference>
<dbReference type="PRINTS" id="PR00344">
    <property type="entry name" value="BCTRLSENSOR"/>
</dbReference>
<dbReference type="SUPFAM" id="SSF55874">
    <property type="entry name" value="ATPase domain of HSP90 chaperone/DNA topoisomerase II/histidine kinase"/>
    <property type="match status" value="1"/>
</dbReference>
<keyword evidence="4 11" id="KW-0808">Transferase</keyword>
<dbReference type="Gene3D" id="3.30.450.40">
    <property type="match status" value="1"/>
</dbReference>
<sequence length="846" mass="92213">MNSDDRGRGDERGGPSRERHRGDPPASADTLARAVADASMALSRAGDDGPQQAIVAAAARLLHVDIACLYDVAQVPHTLGLVACAGGSAGSLDPLRRLPLDAPSLAGAAARLNIAQVAPEDESADALLDAGHLRRHCGCTRAFAIPIAFAGTLRAVLLCATAQPDLPQAELVEIAVALSSLFGMALAAPELHAQRARIEELERENHELERSREQLHATIAEARQAEAALRLSEDSLARAQRLAKLGNWDWHIPSNELLWSDECYRMLGVSRDAGALTYERFLAFIHPEDREGVIRSVDLALQGTLPYCVDYRIVRPNGEERSLHTEADVIRAEDGSPLRMIGTALDVTEQRRADRALRLSEERLRMIAEHASDVIFHIRLGPEGGYEYINPAVLEHTGYPPAAWYENPELFVTLIHPEDVGRYHAFVEHMAAAGGRLTFRIIDRSGRTRWVSTHITIQHDEHGNPIAGIGISRDVTTEKLADEEREQLLGQLAAERRWLHAVIERSPVGILLLDRAGAQIARNRRAQELAGTDSPPGLPGAWCLCLPDGQPLTDEEQPSASALRGEVTSSRELSLRRADGSMLAVLASAGPIVDGNGKLLGAVVVFDDITRLKELERLKEEWTSVVAHDLKQPVTTIIGYATQLERKPQVTTAVKTRAGHILASAKRLGRMVSDLTDISQIESRRLAIERAPIDPRALVEAVVERMESEIEGRAVDVESRGEIPIVHADAGRVEQVLSNLISNAVKYGDPEAPIQVALERRGDAVQISIRNSGRGIPAQDLPLLFERFFRGKAKEERVVGLGLGLYIAKGLVEAHGGRIWVESPEGGRTTFHFTLPVGAAPRRDAT</sequence>
<dbReference type="HOGENOM" id="CLU_347768_0_0_7"/>
<dbReference type="SUPFAM" id="SSF47384">
    <property type="entry name" value="Homodimeric domain of signal transducing histidine kinase"/>
    <property type="match status" value="1"/>
</dbReference>
<organism evidence="11 12">
    <name type="scientific">Sorangium cellulosum (strain So ce56)</name>
    <name type="common">Polyangium cellulosum (strain So ce56)</name>
    <dbReference type="NCBI Taxonomy" id="448385"/>
    <lineage>
        <taxon>Bacteria</taxon>
        <taxon>Pseudomonadati</taxon>
        <taxon>Myxococcota</taxon>
        <taxon>Polyangia</taxon>
        <taxon>Polyangiales</taxon>
        <taxon>Polyangiaceae</taxon>
        <taxon>Sorangium</taxon>
    </lineage>
</organism>
<proteinExistence type="predicted"/>
<feature type="coiled-coil region" evidence="6">
    <location>
        <begin position="191"/>
        <end position="242"/>
    </location>
</feature>
<dbReference type="FunFam" id="3.30.565.10:FF:000006">
    <property type="entry name" value="Sensor histidine kinase WalK"/>
    <property type="match status" value="1"/>
</dbReference>
<feature type="domain" description="PAC" evidence="10">
    <location>
        <begin position="435"/>
        <end position="487"/>
    </location>
</feature>
<dbReference type="EC" id="2.7.13.3" evidence="2"/>
<dbReference type="eggNOG" id="COG2202">
    <property type="taxonomic scope" value="Bacteria"/>
</dbReference>
<dbReference type="PROSITE" id="PS50109">
    <property type="entry name" value="HIS_KIN"/>
    <property type="match status" value="1"/>
</dbReference>
<keyword evidence="5 11" id="KW-0418">Kinase</keyword>
<dbReference type="CDD" id="cd00082">
    <property type="entry name" value="HisKA"/>
    <property type="match status" value="1"/>
</dbReference>